<sequence length="115" mass="12823">MTQELESVYGFQPRGKKTIGSSHRRKDVSLANEHYIVEKAGLLILISEVMISQRKGEFPPVAFMTCSNNSVHRMLKAEKAFENAFAIAFLPIPPYSNMQALAISTSVKIKMFTGT</sequence>
<accession>A0ACC0WTG7</accession>
<gene>
    <name evidence="1" type="ORF">PsorP6_000072</name>
</gene>
<dbReference type="EMBL" id="CM047580">
    <property type="protein sequence ID" value="KAI9921902.1"/>
    <property type="molecule type" value="Genomic_DNA"/>
</dbReference>
<comment type="caution">
    <text evidence="1">The sequence shown here is derived from an EMBL/GenBank/DDBJ whole genome shotgun (WGS) entry which is preliminary data.</text>
</comment>
<evidence type="ECO:0000313" key="1">
    <source>
        <dbReference type="EMBL" id="KAI9921902.1"/>
    </source>
</evidence>
<reference evidence="1 2" key="1">
    <citation type="journal article" date="2022" name="bioRxiv">
        <title>The genome of the oomycete Peronosclerospora sorghi, a cosmopolitan pathogen of maize and sorghum, is inflated with dispersed pseudogenes.</title>
        <authorList>
            <person name="Fletcher K."/>
            <person name="Martin F."/>
            <person name="Isakeit T."/>
            <person name="Cavanaugh K."/>
            <person name="Magill C."/>
            <person name="Michelmore R."/>
        </authorList>
    </citation>
    <scope>NUCLEOTIDE SEQUENCE [LARGE SCALE GENOMIC DNA]</scope>
    <source>
        <strain evidence="1">P6</strain>
    </source>
</reference>
<dbReference type="Proteomes" id="UP001163321">
    <property type="component" value="Chromosome 1"/>
</dbReference>
<protein>
    <submittedName>
        <fullName evidence="1">Uncharacterized protein</fullName>
    </submittedName>
</protein>
<name>A0ACC0WTG7_9STRA</name>
<proteinExistence type="predicted"/>
<organism evidence="1 2">
    <name type="scientific">Peronosclerospora sorghi</name>
    <dbReference type="NCBI Taxonomy" id="230839"/>
    <lineage>
        <taxon>Eukaryota</taxon>
        <taxon>Sar</taxon>
        <taxon>Stramenopiles</taxon>
        <taxon>Oomycota</taxon>
        <taxon>Peronosporomycetes</taxon>
        <taxon>Peronosporales</taxon>
        <taxon>Peronosporaceae</taxon>
        <taxon>Peronosclerospora</taxon>
    </lineage>
</organism>
<keyword evidence="2" id="KW-1185">Reference proteome</keyword>
<evidence type="ECO:0000313" key="2">
    <source>
        <dbReference type="Proteomes" id="UP001163321"/>
    </source>
</evidence>